<dbReference type="SUPFAM" id="SSF75005">
    <property type="entry name" value="Arabinanase/levansucrase/invertase"/>
    <property type="match status" value="1"/>
</dbReference>
<evidence type="ECO:0000313" key="8">
    <source>
        <dbReference type="EMBL" id="SFE45231.1"/>
    </source>
</evidence>
<dbReference type="InterPro" id="IPR001362">
    <property type="entry name" value="Glyco_hydro_32"/>
</dbReference>
<sequence>MDRYRPRYHFTAPRNWMNDPNGPFQLNGVYHLFYQHNPSKPEWGDIHWGHAASPDLVNWTHLPVGLAPSYELGESHCFSGCSVVNDGEVTMFYTSIGEGDRNPTTGAQQWMARGTDLRTWHKPAINPVLTLDLHEDLQIKDWRDPYVWKSEDGWRMILGGIHEEKGCAFIYHSDDLEQWSFKGIFYKGEEWIWECPHLFRFGDKAVLFYSPSGPVRYLSGTISGDKLIDVQKHGTVDSGGWEGYYASTGFVDENGRRILHGWIPEGSRGEEFPENLDWAGALALPRVVDLKASGALSMSPVPELETLRGESRSFTDIAVGPTPTSTGIQSASFECSLELDRQTMANTALIISVFASACGKEHTDVRLDLASKSITIDRTNSSLLPKVHKTPVKGELPSTEGTERIKLRIFADQSIVEVFVDDETCLTARVYPALEDSSGIQLRTSSGESVVSSMRIWEMKAADIRME</sequence>
<feature type="domain" description="Glycosyl hydrolase family 32 N-terminal" evidence="6">
    <location>
        <begin position="9"/>
        <end position="299"/>
    </location>
</feature>
<evidence type="ECO:0000259" key="7">
    <source>
        <dbReference type="Pfam" id="PF08244"/>
    </source>
</evidence>
<keyword evidence="9" id="KW-1185">Reference proteome</keyword>
<dbReference type="InterPro" id="IPR023296">
    <property type="entry name" value="Glyco_hydro_beta-prop_sf"/>
</dbReference>
<dbReference type="RefSeq" id="WP_091186791.1">
    <property type="nucleotide sequence ID" value="NZ_FOMT01000003.1"/>
</dbReference>
<evidence type="ECO:0000256" key="1">
    <source>
        <dbReference type="ARBA" id="ARBA00009902"/>
    </source>
</evidence>
<feature type="domain" description="Glycosyl hydrolase family 32 C-terminal" evidence="7">
    <location>
        <begin position="303"/>
        <end position="458"/>
    </location>
</feature>
<dbReference type="InterPro" id="IPR013148">
    <property type="entry name" value="Glyco_hydro_32_N"/>
</dbReference>
<dbReference type="EMBL" id="FOMT01000003">
    <property type="protein sequence ID" value="SFE45231.1"/>
    <property type="molecule type" value="Genomic_DNA"/>
</dbReference>
<dbReference type="CDD" id="cd08996">
    <property type="entry name" value="GH32_FFase"/>
    <property type="match status" value="1"/>
</dbReference>
<keyword evidence="3 5" id="KW-0378">Hydrolase</keyword>
<dbReference type="Gene3D" id="2.60.120.560">
    <property type="entry name" value="Exo-inulinase, domain 1"/>
    <property type="match status" value="1"/>
</dbReference>
<gene>
    <name evidence="8" type="ORF">SAMN05216378_3166</name>
</gene>
<dbReference type="GO" id="GO:0005975">
    <property type="term" value="P:carbohydrate metabolic process"/>
    <property type="evidence" value="ECO:0007669"/>
    <property type="project" value="InterPro"/>
</dbReference>
<dbReference type="Pfam" id="PF08244">
    <property type="entry name" value="Glyco_hydro_32C"/>
    <property type="match status" value="1"/>
</dbReference>
<evidence type="ECO:0000313" key="9">
    <source>
        <dbReference type="Proteomes" id="UP000198855"/>
    </source>
</evidence>
<evidence type="ECO:0000256" key="3">
    <source>
        <dbReference type="ARBA" id="ARBA00022801"/>
    </source>
</evidence>
<dbReference type="STRING" id="1045775.SAMN05216378_3166"/>
<dbReference type="InterPro" id="IPR051214">
    <property type="entry name" value="GH32_Enzymes"/>
</dbReference>
<dbReference type="EC" id="3.2.1.26" evidence="2"/>
<organism evidence="8 9">
    <name type="scientific">Paenibacillus catalpae</name>
    <dbReference type="NCBI Taxonomy" id="1045775"/>
    <lineage>
        <taxon>Bacteria</taxon>
        <taxon>Bacillati</taxon>
        <taxon>Bacillota</taxon>
        <taxon>Bacilli</taxon>
        <taxon>Bacillales</taxon>
        <taxon>Paenibacillaceae</taxon>
        <taxon>Paenibacillus</taxon>
    </lineage>
</organism>
<comment type="similarity">
    <text evidence="1 5">Belongs to the glycosyl hydrolase 32 family.</text>
</comment>
<dbReference type="InterPro" id="IPR013189">
    <property type="entry name" value="Glyco_hydro_32_C"/>
</dbReference>
<dbReference type="PANTHER" id="PTHR43101:SF1">
    <property type="entry name" value="BETA-FRUCTOSIDASE"/>
    <property type="match status" value="1"/>
</dbReference>
<keyword evidence="4 5" id="KW-0326">Glycosidase</keyword>
<dbReference type="SMART" id="SM00640">
    <property type="entry name" value="Glyco_32"/>
    <property type="match status" value="1"/>
</dbReference>
<dbReference type="GO" id="GO:0004564">
    <property type="term" value="F:beta-fructofuranosidase activity"/>
    <property type="evidence" value="ECO:0007669"/>
    <property type="project" value="UniProtKB-EC"/>
</dbReference>
<evidence type="ECO:0000256" key="5">
    <source>
        <dbReference type="RuleBase" id="RU362110"/>
    </source>
</evidence>
<name>A0A1I2AMP0_9BACL</name>
<dbReference type="PANTHER" id="PTHR43101">
    <property type="entry name" value="BETA-FRUCTOSIDASE"/>
    <property type="match status" value="1"/>
</dbReference>
<reference evidence="9" key="1">
    <citation type="submission" date="2016-10" db="EMBL/GenBank/DDBJ databases">
        <authorList>
            <person name="Varghese N."/>
            <person name="Submissions S."/>
        </authorList>
    </citation>
    <scope>NUCLEOTIDE SEQUENCE [LARGE SCALE GENOMIC DNA]</scope>
    <source>
        <strain evidence="9">CGMCC 1.10784</strain>
    </source>
</reference>
<dbReference type="SUPFAM" id="SSF49899">
    <property type="entry name" value="Concanavalin A-like lectins/glucanases"/>
    <property type="match status" value="1"/>
</dbReference>
<dbReference type="AlphaFoldDB" id="A0A1I2AMP0"/>
<dbReference type="InterPro" id="IPR013320">
    <property type="entry name" value="ConA-like_dom_sf"/>
</dbReference>
<evidence type="ECO:0000256" key="2">
    <source>
        <dbReference type="ARBA" id="ARBA00012758"/>
    </source>
</evidence>
<accession>A0A1I2AMP0</accession>
<dbReference type="Gene3D" id="2.115.10.20">
    <property type="entry name" value="Glycosyl hydrolase domain, family 43"/>
    <property type="match status" value="1"/>
</dbReference>
<protein>
    <recommendedName>
        <fullName evidence="2">beta-fructofuranosidase</fullName>
        <ecNumber evidence="2">3.2.1.26</ecNumber>
    </recommendedName>
</protein>
<proteinExistence type="inferred from homology"/>
<dbReference type="Proteomes" id="UP000198855">
    <property type="component" value="Unassembled WGS sequence"/>
</dbReference>
<dbReference type="Pfam" id="PF00251">
    <property type="entry name" value="Glyco_hydro_32N"/>
    <property type="match status" value="1"/>
</dbReference>
<evidence type="ECO:0000256" key="4">
    <source>
        <dbReference type="ARBA" id="ARBA00023295"/>
    </source>
</evidence>
<evidence type="ECO:0000259" key="6">
    <source>
        <dbReference type="Pfam" id="PF00251"/>
    </source>
</evidence>
<dbReference type="OrthoDB" id="9759709at2"/>